<dbReference type="InterPro" id="IPR011333">
    <property type="entry name" value="SKP1/BTB/POZ_sf"/>
</dbReference>
<dbReference type="Pfam" id="PF02214">
    <property type="entry name" value="BTB_2"/>
    <property type="match status" value="1"/>
</dbReference>
<protein>
    <submittedName>
        <fullName evidence="3">SH3KBP1-binding protein 1</fullName>
    </submittedName>
</protein>
<evidence type="ECO:0000313" key="4">
    <source>
        <dbReference type="Proteomes" id="UP001153069"/>
    </source>
</evidence>
<organism evidence="3 4">
    <name type="scientific">Seminavis robusta</name>
    <dbReference type="NCBI Taxonomy" id="568900"/>
    <lineage>
        <taxon>Eukaryota</taxon>
        <taxon>Sar</taxon>
        <taxon>Stramenopiles</taxon>
        <taxon>Ochrophyta</taxon>
        <taxon>Bacillariophyta</taxon>
        <taxon>Bacillariophyceae</taxon>
        <taxon>Bacillariophycidae</taxon>
        <taxon>Naviculales</taxon>
        <taxon>Naviculaceae</taxon>
        <taxon>Seminavis</taxon>
    </lineage>
</organism>
<dbReference type="EMBL" id="CAICTM010000834">
    <property type="protein sequence ID" value="CAB9517153.1"/>
    <property type="molecule type" value="Genomic_DNA"/>
</dbReference>
<keyword evidence="1" id="KW-0175">Coiled coil</keyword>
<feature type="domain" description="Potassium channel tetramerisation-type BTB" evidence="2">
    <location>
        <begin position="50"/>
        <end position="113"/>
    </location>
</feature>
<gene>
    <name evidence="3" type="ORF">SEMRO_835_G208820.1</name>
</gene>
<dbReference type="GO" id="GO:0051260">
    <property type="term" value="P:protein homooligomerization"/>
    <property type="evidence" value="ECO:0007669"/>
    <property type="project" value="InterPro"/>
</dbReference>
<keyword evidence="4" id="KW-1185">Reference proteome</keyword>
<feature type="coiled-coil region" evidence="1">
    <location>
        <begin position="4"/>
        <end position="39"/>
    </location>
</feature>
<evidence type="ECO:0000313" key="3">
    <source>
        <dbReference type="EMBL" id="CAB9517153.1"/>
    </source>
</evidence>
<name>A0A9N8HNN2_9STRA</name>
<dbReference type="SUPFAM" id="SSF54695">
    <property type="entry name" value="POZ domain"/>
    <property type="match status" value="1"/>
</dbReference>
<evidence type="ECO:0000256" key="1">
    <source>
        <dbReference type="SAM" id="Coils"/>
    </source>
</evidence>
<dbReference type="AlphaFoldDB" id="A0A9N8HNN2"/>
<dbReference type="OrthoDB" id="41971at2759"/>
<sequence length="334" mass="37406">MEDLEKTLKSLPELLRQREEALAEREREVKKLQQDLEKEHPNLGKPSDVLRLNVGGRRIDVLRRTLIQVEGSMLESRFSGRWDDGLDKDVDGIFFIDQPPDLFLMLVDFLRAKQTETPLAKLTKPPQVNCGKDEEDFKRIVEYYGVTLAVYPIGLYRLEEKTTPTSPEWGLCGQGECNIEAQEWTTFALRPLEDCHVRYIESYEVTIEPSSNAQVGWISSSDQNMPQYRSSESGRGVGYGSRSMALDCVKACVAVGGATHNLSSSVALGTDGTCTCTIRSENHGNHWYIDGRLVASTSKKGGNVSEFTLNDGNEWIPALSIKGNCRISKIELQL</sequence>
<dbReference type="InterPro" id="IPR003131">
    <property type="entry name" value="T1-type_BTB"/>
</dbReference>
<dbReference type="PANTHER" id="PTHR14499">
    <property type="entry name" value="POTASSIUM CHANNEL TETRAMERIZATION DOMAIN-CONTAINING"/>
    <property type="match status" value="1"/>
</dbReference>
<dbReference type="Proteomes" id="UP001153069">
    <property type="component" value="Unassembled WGS sequence"/>
</dbReference>
<dbReference type="InterPro" id="IPR043136">
    <property type="entry name" value="B30.2/SPRY_sf"/>
</dbReference>
<reference evidence="3" key="1">
    <citation type="submission" date="2020-06" db="EMBL/GenBank/DDBJ databases">
        <authorList>
            <consortium name="Plant Systems Biology data submission"/>
        </authorList>
    </citation>
    <scope>NUCLEOTIDE SEQUENCE</scope>
    <source>
        <strain evidence="3">D6</strain>
    </source>
</reference>
<dbReference type="Gene3D" id="3.30.710.10">
    <property type="entry name" value="Potassium Channel Kv1.1, Chain A"/>
    <property type="match status" value="1"/>
</dbReference>
<evidence type="ECO:0000259" key="2">
    <source>
        <dbReference type="Pfam" id="PF02214"/>
    </source>
</evidence>
<dbReference type="Gene3D" id="2.60.120.920">
    <property type="match status" value="1"/>
</dbReference>
<dbReference type="PANTHER" id="PTHR14499:SF136">
    <property type="entry name" value="GH08630P"/>
    <property type="match status" value="1"/>
</dbReference>
<proteinExistence type="predicted"/>
<accession>A0A9N8HNN2</accession>
<comment type="caution">
    <text evidence="3">The sequence shown here is derived from an EMBL/GenBank/DDBJ whole genome shotgun (WGS) entry which is preliminary data.</text>
</comment>